<evidence type="ECO:0000256" key="3">
    <source>
        <dbReference type="ARBA" id="ARBA00030367"/>
    </source>
</evidence>
<dbReference type="GO" id="GO:0003677">
    <property type="term" value="F:DNA binding"/>
    <property type="evidence" value="ECO:0007669"/>
    <property type="project" value="Ensembl"/>
</dbReference>
<feature type="compositionally biased region" description="Low complexity" evidence="4">
    <location>
        <begin position="259"/>
        <end position="272"/>
    </location>
</feature>
<proteinExistence type="inferred from homology"/>
<dbReference type="Ensembl" id="ENSACAT00000016105.4">
    <property type="protein sequence ID" value="ENSACAP00000015788.3"/>
    <property type="gene ID" value="ENSACAG00000016027.4"/>
</dbReference>
<accession>H9GMW6</accession>
<comment type="similarity">
    <text evidence="1">Belongs to the rtf2 family.</text>
</comment>
<feature type="compositionally biased region" description="Basic and acidic residues" evidence="4">
    <location>
        <begin position="240"/>
        <end position="254"/>
    </location>
</feature>
<dbReference type="AlphaFoldDB" id="H9GMW6"/>
<dbReference type="InParanoid" id="H9GMW6"/>
<keyword evidence="7" id="KW-1185">Reference proteome</keyword>
<name>H9GMW6_ANOCA</name>
<feature type="region of interest" description="Disordered" evidence="4">
    <location>
        <begin position="198"/>
        <end position="319"/>
    </location>
</feature>
<dbReference type="Pfam" id="PF04641">
    <property type="entry name" value="Rtf2"/>
    <property type="match status" value="1"/>
</dbReference>
<evidence type="ECO:0000256" key="1">
    <source>
        <dbReference type="ARBA" id="ARBA00009885"/>
    </source>
</evidence>
<keyword evidence="5" id="KW-0732">Signal</keyword>
<dbReference type="PANTHER" id="PTHR12775">
    <property type="entry name" value="PROTEIN C20ORF43 HOMOLOG"/>
    <property type="match status" value="1"/>
</dbReference>
<organism evidence="6 7">
    <name type="scientific">Anolis carolinensis</name>
    <name type="common">Green anole</name>
    <name type="synonym">American chameleon</name>
    <dbReference type="NCBI Taxonomy" id="28377"/>
    <lineage>
        <taxon>Eukaryota</taxon>
        <taxon>Metazoa</taxon>
        <taxon>Chordata</taxon>
        <taxon>Craniata</taxon>
        <taxon>Vertebrata</taxon>
        <taxon>Euteleostomi</taxon>
        <taxon>Lepidosauria</taxon>
        <taxon>Squamata</taxon>
        <taxon>Bifurcata</taxon>
        <taxon>Unidentata</taxon>
        <taxon>Episquamata</taxon>
        <taxon>Toxicofera</taxon>
        <taxon>Iguania</taxon>
        <taxon>Dactyloidae</taxon>
        <taxon>Anolis</taxon>
    </lineage>
</organism>
<dbReference type="GO" id="GO:0072711">
    <property type="term" value="P:cellular response to hydroxyurea"/>
    <property type="evidence" value="ECO:0007669"/>
    <property type="project" value="Ensembl"/>
</dbReference>
<evidence type="ECO:0000313" key="7">
    <source>
        <dbReference type="Proteomes" id="UP000001646"/>
    </source>
</evidence>
<reference evidence="6" key="3">
    <citation type="submission" date="2025-09" db="UniProtKB">
        <authorList>
            <consortium name="Ensembl"/>
        </authorList>
    </citation>
    <scope>IDENTIFICATION</scope>
</reference>
<sequence>MLRCLEKLLASLGLYVVAGNRQIKCPPIYKYTDLSSFMVDKNAELVAQWYYCTLSQEKLSRPIVACELGRLYNKDAIIEFLLDKSSDKVLMEAASHIKSIKNVIELKLTDNPAWTGDKGNTKGDKYDDIQSACFICPVVGLEMNGRHRFCFLRNCGCVFSERALKEIKTEACHRCGVPFQEEDVIVLNGTKEDVEVLKKRMDERRQKSKSGKKSRKSKAAETAIKPEPTEDSPKPSQVNTEKDATVTKSGEKRSIAFCKSTAVNESASSSSGKESKNVKRPIANVEKSEAYKSIFTSHSSAKRSKDESSNWITHTAYYF</sequence>
<dbReference type="Bgee" id="ENSACAG00000016027">
    <property type="expression patterns" value="Expressed in adrenal gland and 13 other cell types or tissues"/>
</dbReference>
<dbReference type="GeneTree" id="ENSGT00390000010923"/>
<evidence type="ECO:0000256" key="2">
    <source>
        <dbReference type="ARBA" id="ARBA00015157"/>
    </source>
</evidence>
<dbReference type="InterPro" id="IPR027799">
    <property type="entry name" value="Rtf2_RING-finger"/>
</dbReference>
<dbReference type="PANTHER" id="PTHR12775:SF0">
    <property type="entry name" value="REPLICATION TERMINATION FACTOR 2"/>
    <property type="match status" value="1"/>
</dbReference>
<protein>
    <recommendedName>
        <fullName evidence="2">Replication termination factor 2</fullName>
    </recommendedName>
    <alternativeName>
        <fullName evidence="3">Replication termination factor 2 domain-containing protein 1</fullName>
    </alternativeName>
</protein>
<gene>
    <name evidence="6" type="primary">RTF2</name>
</gene>
<dbReference type="InterPro" id="IPR006735">
    <property type="entry name" value="Rtf2"/>
</dbReference>
<reference evidence="6" key="2">
    <citation type="submission" date="2025-08" db="UniProtKB">
        <authorList>
            <consortium name="Ensembl"/>
        </authorList>
    </citation>
    <scope>IDENTIFICATION</scope>
</reference>
<reference evidence="6" key="1">
    <citation type="submission" date="2009-12" db="EMBL/GenBank/DDBJ databases">
        <title>The Genome Sequence of Anolis carolinensis (Green Anole Lizard).</title>
        <authorList>
            <consortium name="The Genome Sequencing Platform"/>
            <person name="Di Palma F."/>
            <person name="Alfoldi J."/>
            <person name="Heiman D."/>
            <person name="Young S."/>
            <person name="Grabherr M."/>
            <person name="Johnson J."/>
            <person name="Lander E.S."/>
            <person name="Lindblad-Toh K."/>
        </authorList>
    </citation>
    <scope>NUCLEOTIDE SEQUENCE [LARGE SCALE GENOMIC DNA]</scope>
    <source>
        <strain evidence="6">JBL SC #1</strain>
    </source>
</reference>
<dbReference type="Proteomes" id="UP000001646">
    <property type="component" value="Unplaced"/>
</dbReference>
<evidence type="ECO:0000256" key="5">
    <source>
        <dbReference type="SAM" id="SignalP"/>
    </source>
</evidence>
<feature type="signal peptide" evidence="5">
    <location>
        <begin position="1"/>
        <end position="19"/>
    </location>
</feature>
<dbReference type="FunCoup" id="H9GMW6">
    <property type="interactions" value="992"/>
</dbReference>
<dbReference type="GO" id="GO:0097752">
    <property type="term" value="P:regulation of DNA stability"/>
    <property type="evidence" value="ECO:0007669"/>
    <property type="project" value="Ensembl"/>
</dbReference>
<dbReference type="HOGENOM" id="CLU_048955_2_2_1"/>
<dbReference type="GO" id="GO:0005634">
    <property type="term" value="C:nucleus"/>
    <property type="evidence" value="ECO:0000318"/>
    <property type="project" value="GO_Central"/>
</dbReference>
<feature type="compositionally biased region" description="Basic residues" evidence="4">
    <location>
        <begin position="206"/>
        <end position="217"/>
    </location>
</feature>
<evidence type="ECO:0000313" key="6">
    <source>
        <dbReference type="Ensembl" id="ENSACAP00000015788.3"/>
    </source>
</evidence>
<dbReference type="GO" id="GO:0005657">
    <property type="term" value="C:replication fork"/>
    <property type="evidence" value="ECO:0007669"/>
    <property type="project" value="Ensembl"/>
</dbReference>
<feature type="chain" id="PRO_5032689665" description="Replication termination factor 2" evidence="5">
    <location>
        <begin position="20"/>
        <end position="319"/>
    </location>
</feature>
<dbReference type="STRING" id="28377.ENSACAP00000015788"/>
<evidence type="ECO:0000256" key="4">
    <source>
        <dbReference type="SAM" id="MobiDB-lite"/>
    </source>
</evidence>
<dbReference type="eggNOG" id="KOG3113">
    <property type="taxonomic scope" value="Eukaryota"/>
</dbReference>
<dbReference type="CDD" id="cd16653">
    <property type="entry name" value="RING-like_Rtf2"/>
    <property type="match status" value="1"/>
</dbReference>